<organism evidence="1 2">
    <name type="scientific">Caerostris extrusa</name>
    <name type="common">Bark spider</name>
    <name type="synonym">Caerostris bankana</name>
    <dbReference type="NCBI Taxonomy" id="172846"/>
    <lineage>
        <taxon>Eukaryota</taxon>
        <taxon>Metazoa</taxon>
        <taxon>Ecdysozoa</taxon>
        <taxon>Arthropoda</taxon>
        <taxon>Chelicerata</taxon>
        <taxon>Arachnida</taxon>
        <taxon>Araneae</taxon>
        <taxon>Araneomorphae</taxon>
        <taxon>Entelegynae</taxon>
        <taxon>Araneoidea</taxon>
        <taxon>Araneidae</taxon>
        <taxon>Caerostris</taxon>
    </lineage>
</organism>
<comment type="caution">
    <text evidence="1">The sequence shown here is derived from an EMBL/GenBank/DDBJ whole genome shotgun (WGS) entry which is preliminary data.</text>
</comment>
<proteinExistence type="predicted"/>
<dbReference type="AlphaFoldDB" id="A0AAV4MZR0"/>
<dbReference type="EMBL" id="BPLR01020285">
    <property type="protein sequence ID" value="GIX76886.1"/>
    <property type="molecule type" value="Genomic_DNA"/>
</dbReference>
<evidence type="ECO:0000313" key="1">
    <source>
        <dbReference type="EMBL" id="GIX76886.1"/>
    </source>
</evidence>
<keyword evidence="2" id="KW-1185">Reference proteome</keyword>
<dbReference type="Proteomes" id="UP001054945">
    <property type="component" value="Unassembled WGS sequence"/>
</dbReference>
<reference evidence="1 2" key="1">
    <citation type="submission" date="2021-06" db="EMBL/GenBank/DDBJ databases">
        <title>Caerostris extrusa draft genome.</title>
        <authorList>
            <person name="Kono N."/>
            <person name="Arakawa K."/>
        </authorList>
    </citation>
    <scope>NUCLEOTIDE SEQUENCE [LARGE SCALE GENOMIC DNA]</scope>
</reference>
<evidence type="ECO:0000313" key="2">
    <source>
        <dbReference type="Proteomes" id="UP001054945"/>
    </source>
</evidence>
<protein>
    <submittedName>
        <fullName evidence="1">Uncharacterized protein</fullName>
    </submittedName>
</protein>
<gene>
    <name evidence="1" type="ORF">CEXT_220601</name>
</gene>
<name>A0AAV4MZR0_CAEEX</name>
<accession>A0AAV4MZR0</accession>
<sequence>MNFLIVTLPFMSSTELCIRPKRLSALDSMICPVNFSLNWVKMLNRLFLPSIILLGNFIPPQNGKEATIVPHLKPQKTTDNPSS</sequence>